<accession>A0A1E8F1Q1</accession>
<dbReference type="Proteomes" id="UP000175744">
    <property type="component" value="Unassembled WGS sequence"/>
</dbReference>
<dbReference type="EMBL" id="LZFO01000002">
    <property type="protein sequence ID" value="OFI07571.1"/>
    <property type="molecule type" value="Genomic_DNA"/>
</dbReference>
<dbReference type="SUPFAM" id="SSF82171">
    <property type="entry name" value="DPP6 N-terminal domain-like"/>
    <property type="match status" value="1"/>
</dbReference>
<organism evidence="1 2">
    <name type="scientific">Clostridium acetireducens DSM 10703</name>
    <dbReference type="NCBI Taxonomy" id="1121290"/>
    <lineage>
        <taxon>Bacteria</taxon>
        <taxon>Bacillati</taxon>
        <taxon>Bacillota</taxon>
        <taxon>Clostridia</taxon>
        <taxon>Eubacteriales</taxon>
        <taxon>Clostridiaceae</taxon>
        <taxon>Clostridium</taxon>
    </lineage>
</organism>
<sequence length="355" mass="41274">MKKVERFLFLICFIFLINGCTSKTNNVLESSPVEYGEIMAAFQNGNEVNYYKIEDGNLSSIDFKDNVAEFQYNLNSKVYVYLINIKKGNNLTNNKIEVQKNNEKFYIDKYYFNSGVKISPNSSKIAFTAYSKDSLESIEGLKIYDIKNNKEINLNSNILISGDLYNWISDEKIIYYGTNPNKKIYNNICVYNTKDKTEKVYMDKVEGFCTSLIPLESNLLYIEQQYDDSKLAFYNSENNTKKIINNNLEKIYDWAFNSKTGEVFFIGKEKNTDKNALYEFSLNYKNLNKLNYDFPENVDENGGISIDKSGNVYFCGYNSEDFNSKDIYMYNNKEKSNNLISIESGHYYVFGNKKI</sequence>
<evidence type="ECO:0000313" key="2">
    <source>
        <dbReference type="Proteomes" id="UP000175744"/>
    </source>
</evidence>
<protein>
    <submittedName>
        <fullName evidence="1">Uncharacterized protein</fullName>
    </submittedName>
</protein>
<evidence type="ECO:0000313" key="1">
    <source>
        <dbReference type="EMBL" id="OFI07571.1"/>
    </source>
</evidence>
<proteinExistence type="predicted"/>
<dbReference type="AlphaFoldDB" id="A0A1E8F1Q1"/>
<keyword evidence="2" id="KW-1185">Reference proteome</keyword>
<comment type="caution">
    <text evidence="1">The sequence shown here is derived from an EMBL/GenBank/DDBJ whole genome shotgun (WGS) entry which is preliminary data.</text>
</comment>
<dbReference type="RefSeq" id="WP_070109150.1">
    <property type="nucleotide sequence ID" value="NZ_LZFO01000002.1"/>
</dbReference>
<dbReference type="PATRIC" id="fig|1121290.3.peg.178"/>
<reference evidence="1 2" key="1">
    <citation type="submission" date="2016-06" db="EMBL/GenBank/DDBJ databases">
        <title>Genome sequence of Clostridium acetireducens DSM 10703.</title>
        <authorList>
            <person name="Poehlein A."/>
            <person name="Fluechter S."/>
            <person name="Duerre P."/>
            <person name="Daniel R."/>
        </authorList>
    </citation>
    <scope>NUCLEOTIDE SEQUENCE [LARGE SCALE GENOMIC DNA]</scope>
    <source>
        <strain evidence="1 2">DSM 10703</strain>
    </source>
</reference>
<dbReference type="OrthoDB" id="1889062at2"/>
<gene>
    <name evidence="1" type="ORF">CLOACE_01750</name>
</gene>
<name>A0A1E8F1Q1_9CLOT</name>